<dbReference type="AlphaFoldDB" id="A0A3F3PK29"/>
<reference evidence="1 2" key="1">
    <citation type="submission" date="2018-07" db="EMBL/GenBank/DDBJ databases">
        <title>The genomes of Aspergillus section Nigri reveals drivers in fungal speciation.</title>
        <authorList>
            <consortium name="DOE Joint Genome Institute"/>
            <person name="Vesth T.C."/>
            <person name="Nybo J."/>
            <person name="Theobald S."/>
            <person name="Brandl J."/>
            <person name="Frisvad J.C."/>
            <person name="Nielsen K.F."/>
            <person name="Lyhne E.K."/>
            <person name="Kogle M.E."/>
            <person name="Kuo A."/>
            <person name="Riley R."/>
            <person name="Clum A."/>
            <person name="Nolan M."/>
            <person name="Lipzen A."/>
            <person name="Salamov A."/>
            <person name="Henrissat B."/>
            <person name="Wiebenga A."/>
            <person name="De vries R.P."/>
            <person name="Grigoriev I.V."/>
            <person name="Mortensen U.H."/>
            <person name="Andersen M.R."/>
            <person name="Baker S.E."/>
        </authorList>
    </citation>
    <scope>NUCLEOTIDE SEQUENCE [LARGE SCALE GENOMIC DNA]</scope>
    <source>
        <strain evidence="1 2">CBS 139.54b</strain>
    </source>
</reference>
<dbReference type="GeneID" id="38132070"/>
<keyword evidence="2" id="KW-1185">Reference proteome</keyword>
<dbReference type="RefSeq" id="XP_026620322.1">
    <property type="nucleotide sequence ID" value="XM_026763714.1"/>
</dbReference>
<accession>A0A3F3PK29</accession>
<name>A0A3F3PK29_9EURO</name>
<dbReference type="EMBL" id="KZ852094">
    <property type="protein sequence ID" value="RDH27300.1"/>
    <property type="molecule type" value="Genomic_DNA"/>
</dbReference>
<evidence type="ECO:0000313" key="2">
    <source>
        <dbReference type="Proteomes" id="UP000253729"/>
    </source>
</evidence>
<proteinExistence type="predicted"/>
<evidence type="ECO:0000313" key="1">
    <source>
        <dbReference type="EMBL" id="RDH27300.1"/>
    </source>
</evidence>
<gene>
    <name evidence="1" type="ORF">BDQ94DRAFT_118243</name>
</gene>
<organism evidence="1 2">
    <name type="scientific">Aspergillus welwitschiae</name>
    <dbReference type="NCBI Taxonomy" id="1341132"/>
    <lineage>
        <taxon>Eukaryota</taxon>
        <taxon>Fungi</taxon>
        <taxon>Dikarya</taxon>
        <taxon>Ascomycota</taxon>
        <taxon>Pezizomycotina</taxon>
        <taxon>Eurotiomycetes</taxon>
        <taxon>Eurotiomycetidae</taxon>
        <taxon>Eurotiales</taxon>
        <taxon>Aspergillaceae</taxon>
        <taxon>Aspergillus</taxon>
        <taxon>Aspergillus subgen. Circumdati</taxon>
    </lineage>
</organism>
<sequence length="138" mass="15481">MCDPSPRSVSVERTITRTRLNAEYIIGQANGLTRHTRTPSFLARSVPGELPRTRGVIHPLRHCSGTGILNMGSIVTVNTLYHKQLSEVLYMTSSGHGLDVRSALVMYDVAPMLVRTAVWREQTLASLRHDEWIYSGKY</sequence>
<protein>
    <submittedName>
        <fullName evidence="1">Uncharacterized protein</fullName>
    </submittedName>
</protein>
<dbReference type="Proteomes" id="UP000253729">
    <property type="component" value="Unassembled WGS sequence"/>
</dbReference>